<comment type="caution">
    <text evidence="1">The sequence shown here is derived from an EMBL/GenBank/DDBJ whole genome shotgun (WGS) entry which is preliminary data.</text>
</comment>
<accession>A0AAE1D3S1</accession>
<dbReference type="Proteomes" id="UP001283361">
    <property type="component" value="Unassembled WGS sequence"/>
</dbReference>
<reference evidence="1" key="1">
    <citation type="journal article" date="2023" name="G3 (Bethesda)">
        <title>A reference genome for the long-term kleptoplast-retaining sea slug Elysia crispata morphotype clarki.</title>
        <authorList>
            <person name="Eastman K.E."/>
            <person name="Pendleton A.L."/>
            <person name="Shaikh M.A."/>
            <person name="Suttiyut T."/>
            <person name="Ogas R."/>
            <person name="Tomko P."/>
            <person name="Gavelis G."/>
            <person name="Widhalm J.R."/>
            <person name="Wisecaver J.H."/>
        </authorList>
    </citation>
    <scope>NUCLEOTIDE SEQUENCE</scope>
    <source>
        <strain evidence="1">ECLA1</strain>
    </source>
</reference>
<proteinExistence type="predicted"/>
<sequence length="93" mass="10480">MLPIILYISTADSHPLPMHNICSRCSVGLHVREYSVGCTRIRSVQPNVRDVTSFLQAEVLDFTANMRDSEPVLPPDAGRVTRLDVWPALPCWF</sequence>
<name>A0AAE1D3S1_9GAST</name>
<evidence type="ECO:0000313" key="2">
    <source>
        <dbReference type="Proteomes" id="UP001283361"/>
    </source>
</evidence>
<protein>
    <submittedName>
        <fullName evidence="1">Uncharacterized protein</fullName>
    </submittedName>
</protein>
<evidence type="ECO:0000313" key="1">
    <source>
        <dbReference type="EMBL" id="KAK3756316.1"/>
    </source>
</evidence>
<keyword evidence="2" id="KW-1185">Reference proteome</keyword>
<dbReference type="EMBL" id="JAWDGP010005524">
    <property type="protein sequence ID" value="KAK3756316.1"/>
    <property type="molecule type" value="Genomic_DNA"/>
</dbReference>
<dbReference type="AlphaFoldDB" id="A0AAE1D3S1"/>
<gene>
    <name evidence="1" type="ORF">RRG08_038811</name>
</gene>
<organism evidence="1 2">
    <name type="scientific">Elysia crispata</name>
    <name type="common">lettuce slug</name>
    <dbReference type="NCBI Taxonomy" id="231223"/>
    <lineage>
        <taxon>Eukaryota</taxon>
        <taxon>Metazoa</taxon>
        <taxon>Spiralia</taxon>
        <taxon>Lophotrochozoa</taxon>
        <taxon>Mollusca</taxon>
        <taxon>Gastropoda</taxon>
        <taxon>Heterobranchia</taxon>
        <taxon>Euthyneura</taxon>
        <taxon>Panpulmonata</taxon>
        <taxon>Sacoglossa</taxon>
        <taxon>Placobranchoidea</taxon>
        <taxon>Plakobranchidae</taxon>
        <taxon>Elysia</taxon>
    </lineage>
</organism>